<evidence type="ECO:0000256" key="4">
    <source>
        <dbReference type="ARBA" id="ARBA00022840"/>
    </source>
</evidence>
<dbReference type="GO" id="GO:0005524">
    <property type="term" value="F:ATP binding"/>
    <property type="evidence" value="ECO:0007669"/>
    <property type="project" value="UniProtKB-KW"/>
</dbReference>
<dbReference type="AlphaFoldDB" id="A0A7R9L0C2"/>
<dbReference type="GO" id="GO:0007200">
    <property type="term" value="P:phospholipase C-activating G protein-coupled receptor signaling pathway"/>
    <property type="evidence" value="ECO:0007669"/>
    <property type="project" value="InterPro"/>
</dbReference>
<proteinExistence type="predicted"/>
<gene>
    <name evidence="6" type="ORF">OSB1V03_LOCUS12756</name>
</gene>
<dbReference type="SUPFAM" id="SSF111331">
    <property type="entry name" value="NAD kinase/diacylglycerol kinase-like"/>
    <property type="match status" value="1"/>
</dbReference>
<reference evidence="6" key="1">
    <citation type="submission" date="2020-11" db="EMBL/GenBank/DDBJ databases">
        <authorList>
            <person name="Tran Van P."/>
        </authorList>
    </citation>
    <scope>NUCLEOTIDE SEQUENCE</scope>
</reference>
<evidence type="ECO:0000259" key="5">
    <source>
        <dbReference type="SMART" id="SM00045"/>
    </source>
</evidence>
<keyword evidence="1" id="KW-0808">Transferase</keyword>
<keyword evidence="3" id="KW-0418">Kinase</keyword>
<feature type="domain" description="Diacylglycerol kinase accessory" evidence="5">
    <location>
        <begin position="1"/>
        <end position="176"/>
    </location>
</feature>
<evidence type="ECO:0000256" key="1">
    <source>
        <dbReference type="ARBA" id="ARBA00022679"/>
    </source>
</evidence>
<dbReference type="EMBL" id="OC865427">
    <property type="protein sequence ID" value="CAD7632353.1"/>
    <property type="molecule type" value="Genomic_DNA"/>
</dbReference>
<dbReference type="Pfam" id="PF00609">
    <property type="entry name" value="DAGK_acc"/>
    <property type="match status" value="1"/>
</dbReference>
<organism evidence="6">
    <name type="scientific">Medioppia subpectinata</name>
    <dbReference type="NCBI Taxonomy" id="1979941"/>
    <lineage>
        <taxon>Eukaryota</taxon>
        <taxon>Metazoa</taxon>
        <taxon>Ecdysozoa</taxon>
        <taxon>Arthropoda</taxon>
        <taxon>Chelicerata</taxon>
        <taxon>Arachnida</taxon>
        <taxon>Acari</taxon>
        <taxon>Acariformes</taxon>
        <taxon>Sarcoptiformes</taxon>
        <taxon>Oribatida</taxon>
        <taxon>Brachypylina</taxon>
        <taxon>Oppioidea</taxon>
        <taxon>Oppiidae</taxon>
        <taxon>Medioppia</taxon>
    </lineage>
</organism>
<dbReference type="InterPro" id="IPR000756">
    <property type="entry name" value="Diacylglycerol_kin_accessory"/>
</dbReference>
<dbReference type="OrthoDB" id="242257at2759"/>
<dbReference type="Gene3D" id="2.60.200.40">
    <property type="match status" value="1"/>
</dbReference>
<dbReference type="InterPro" id="IPR037607">
    <property type="entry name" value="DGK"/>
</dbReference>
<dbReference type="Proteomes" id="UP000759131">
    <property type="component" value="Unassembled WGS sequence"/>
</dbReference>
<evidence type="ECO:0000313" key="7">
    <source>
        <dbReference type="Proteomes" id="UP000759131"/>
    </source>
</evidence>
<keyword evidence="4" id="KW-0067">ATP-binding</keyword>
<dbReference type="SMART" id="SM00045">
    <property type="entry name" value="DAGKa"/>
    <property type="match status" value="1"/>
</dbReference>
<keyword evidence="2" id="KW-0547">Nucleotide-binding</keyword>
<name>A0A7R9L0C2_9ACAR</name>
<dbReference type="GO" id="GO:0004143">
    <property type="term" value="F:ATP-dependent diacylglycerol kinase activity"/>
    <property type="evidence" value="ECO:0007669"/>
    <property type="project" value="InterPro"/>
</dbReference>
<keyword evidence="7" id="KW-1185">Reference proteome</keyword>
<dbReference type="PANTHER" id="PTHR11255">
    <property type="entry name" value="DIACYLGLYCEROL KINASE"/>
    <property type="match status" value="1"/>
</dbReference>
<dbReference type="FunFam" id="2.60.200.40:FF:000035">
    <property type="entry name" value="Diacylglycerol kinase"/>
    <property type="match status" value="1"/>
</dbReference>
<dbReference type="PANTHER" id="PTHR11255:SF48">
    <property type="entry name" value="DIACYLGLYCEROL KINASE 1"/>
    <property type="match status" value="1"/>
</dbReference>
<sequence length="231" mass="26053">DASIAIKFHVEREKHPEKFNSRMKNKMWYFEFATSETFFATCKNLHEDIDIMCDGQQLDLKSGPSLQGIAVLNIPSIYGGSNLWGDTSSQKNRNKLLTKKRRKDREHSSTSLSSVDLSIAVQDIGDKLIEVIGVENCMHVGQVKAGLRASGRRLAQCSCVVIRTRKRFPMQIDGEPWIQPPCTIQISHKNQMPMLMAAPPVPKSRSAISFIRRCCRQSSIEEIDDIENSTS</sequence>
<evidence type="ECO:0000256" key="3">
    <source>
        <dbReference type="ARBA" id="ARBA00022777"/>
    </source>
</evidence>
<accession>A0A7R9L0C2</accession>
<evidence type="ECO:0000313" key="6">
    <source>
        <dbReference type="EMBL" id="CAD7632353.1"/>
    </source>
</evidence>
<dbReference type="EMBL" id="CAJPIZ010010852">
    <property type="protein sequence ID" value="CAG2112783.1"/>
    <property type="molecule type" value="Genomic_DNA"/>
</dbReference>
<evidence type="ECO:0000256" key="2">
    <source>
        <dbReference type="ARBA" id="ARBA00022741"/>
    </source>
</evidence>
<dbReference type="InterPro" id="IPR016064">
    <property type="entry name" value="NAD/diacylglycerol_kinase_sf"/>
</dbReference>
<feature type="non-terminal residue" evidence="6">
    <location>
        <position position="231"/>
    </location>
</feature>
<dbReference type="GO" id="GO:0005886">
    <property type="term" value="C:plasma membrane"/>
    <property type="evidence" value="ECO:0007669"/>
    <property type="project" value="TreeGrafter"/>
</dbReference>
<protein>
    <recommendedName>
        <fullName evidence="5">Diacylglycerol kinase accessory domain-containing protein</fullName>
    </recommendedName>
</protein>